<dbReference type="Proteomes" id="UP000053562">
    <property type="component" value="Unassembled WGS sequence"/>
</dbReference>
<accession>A0A0J9S3L2</accession>
<sequence>MTESIYNAASLFSEYEPILSSFPIENPSPYDTWCDNAVKIFAKAGDTSKKNICITSIKYLERIKVKEDKDYISNGCKYLYYRIYNQKENDPKYSDITFKFYNNLLEKYASKETRTFKDSIEKINNDIFCKLENLEKLYDYFDKYKNSNDCYRGSCGCAEKCVELYNTYLSECYINYYSEFCAELHKFAEKFNEYLREKIECNEKFTPFGRHIKSRIRKKKNMGDNVNIKGIPKKHTFESDIIKLEKRLYNISYKNEDYS</sequence>
<proteinExistence type="predicted"/>
<evidence type="ECO:0000313" key="2">
    <source>
        <dbReference type="Proteomes" id="UP000053562"/>
    </source>
</evidence>
<dbReference type="AlphaFoldDB" id="A0A0J9S3L2"/>
<reference evidence="1 2" key="1">
    <citation type="submission" date="2011-08" db="EMBL/GenBank/DDBJ databases">
        <title>The Genome Sequence of Plasmodium vivax India VII.</title>
        <authorList>
            <consortium name="The Broad Institute Genome Sequencing Platform"/>
            <consortium name="The Broad Institute Genome Sequencing Center for Infectious Disease"/>
            <person name="Neafsey D."/>
            <person name="Carlton J."/>
            <person name="Barnwell J."/>
            <person name="Collins W."/>
            <person name="Escalante A."/>
            <person name="Mullikin J."/>
            <person name="Saul A."/>
            <person name="Guigo R."/>
            <person name="Camara F."/>
            <person name="Young S.K."/>
            <person name="Zeng Q."/>
            <person name="Gargeya S."/>
            <person name="Fitzgerald M."/>
            <person name="Haas B."/>
            <person name="Abouelleil A."/>
            <person name="Alvarado L."/>
            <person name="Arachchi H.M."/>
            <person name="Berlin A."/>
            <person name="Brown A."/>
            <person name="Chapman S.B."/>
            <person name="Chen Z."/>
            <person name="Dunbar C."/>
            <person name="Freedman E."/>
            <person name="Gearin G."/>
            <person name="Gellesch M."/>
            <person name="Goldberg J."/>
            <person name="Griggs A."/>
            <person name="Gujja S."/>
            <person name="Heiman D."/>
            <person name="Howarth C."/>
            <person name="Larson L."/>
            <person name="Lui A."/>
            <person name="MacDonald P.J.P."/>
            <person name="Montmayeur A."/>
            <person name="Murphy C."/>
            <person name="Neiman D."/>
            <person name="Pearson M."/>
            <person name="Priest M."/>
            <person name="Roberts A."/>
            <person name="Saif S."/>
            <person name="Shea T."/>
            <person name="Shenoy N."/>
            <person name="Sisk P."/>
            <person name="Stolte C."/>
            <person name="Sykes S."/>
            <person name="Wortman J."/>
            <person name="Nusbaum C."/>
            <person name="Birren B."/>
        </authorList>
    </citation>
    <scope>NUCLEOTIDE SEQUENCE [LARGE SCALE GENOMIC DNA]</scope>
    <source>
        <strain evidence="1 2">India VII</strain>
    </source>
</reference>
<dbReference type="EMBL" id="KQ234408">
    <property type="protein sequence ID" value="KMZ77375.1"/>
    <property type="molecule type" value="Genomic_DNA"/>
</dbReference>
<protein>
    <submittedName>
        <fullName evidence="1">Uncharacterized protein</fullName>
    </submittedName>
</protein>
<name>A0A0J9S3L2_PLAVI</name>
<evidence type="ECO:0000313" key="1">
    <source>
        <dbReference type="EMBL" id="KMZ77375.1"/>
    </source>
</evidence>
<organism evidence="1 2">
    <name type="scientific">Plasmodium vivax India VII</name>
    <dbReference type="NCBI Taxonomy" id="1077284"/>
    <lineage>
        <taxon>Eukaryota</taxon>
        <taxon>Sar</taxon>
        <taxon>Alveolata</taxon>
        <taxon>Apicomplexa</taxon>
        <taxon>Aconoidasida</taxon>
        <taxon>Haemosporida</taxon>
        <taxon>Plasmodiidae</taxon>
        <taxon>Plasmodium</taxon>
        <taxon>Plasmodium (Plasmodium)</taxon>
    </lineage>
</organism>
<gene>
    <name evidence="1" type="ORF">PVIIG_05770</name>
</gene>